<dbReference type="CDD" id="cd00167">
    <property type="entry name" value="SANT"/>
    <property type="match status" value="1"/>
</dbReference>
<evidence type="ECO:0000256" key="1">
    <source>
        <dbReference type="ARBA" id="ARBA00004123"/>
    </source>
</evidence>
<dbReference type="NCBIfam" id="TIGR01557">
    <property type="entry name" value="myb_SHAQKYF"/>
    <property type="match status" value="1"/>
</dbReference>
<keyword evidence="5" id="KW-0539">Nucleus</keyword>
<accession>A0A3Q7JRY2</accession>
<evidence type="ECO:0000313" key="9">
    <source>
        <dbReference type="EnsemblPlants" id="Solyc12g008800.2.1"/>
    </source>
</evidence>
<name>A0A3Q7JRY2_SOLLC</name>
<feature type="domain" description="SANT" evidence="7">
    <location>
        <begin position="119"/>
        <end position="167"/>
    </location>
</feature>
<dbReference type="PANTHER" id="PTHR44191">
    <property type="entry name" value="TRANSCRIPTION FACTOR KUA1"/>
    <property type="match status" value="1"/>
</dbReference>
<dbReference type="GO" id="GO:0009739">
    <property type="term" value="P:response to gibberellin"/>
    <property type="evidence" value="ECO:0000318"/>
    <property type="project" value="GO_Central"/>
</dbReference>
<dbReference type="GO" id="GO:0010597">
    <property type="term" value="P:green leaf volatile biosynthetic process"/>
    <property type="evidence" value="ECO:0007669"/>
    <property type="project" value="UniProtKB-ARBA"/>
</dbReference>
<keyword evidence="4" id="KW-0804">Transcription</keyword>
<dbReference type="Gramene" id="Solyc12g008800.2.1">
    <property type="protein sequence ID" value="Solyc12g008800.2.1"/>
    <property type="gene ID" value="Solyc12g008800.2"/>
</dbReference>
<dbReference type="InterPro" id="IPR017930">
    <property type="entry name" value="Myb_dom"/>
</dbReference>
<proteinExistence type="predicted"/>
<evidence type="ECO:0000313" key="10">
    <source>
        <dbReference type="Proteomes" id="UP000004994"/>
    </source>
</evidence>
<dbReference type="SMR" id="A0A3Q7JRY2"/>
<dbReference type="GO" id="GO:0000976">
    <property type="term" value="F:transcription cis-regulatory region binding"/>
    <property type="evidence" value="ECO:0007669"/>
    <property type="project" value="UniProtKB-ARBA"/>
</dbReference>
<dbReference type="Gene3D" id="1.10.10.60">
    <property type="entry name" value="Homeodomain-like"/>
    <property type="match status" value="1"/>
</dbReference>
<keyword evidence="10" id="KW-1185">Reference proteome</keyword>
<dbReference type="InterPro" id="IPR017884">
    <property type="entry name" value="SANT_dom"/>
</dbReference>
<dbReference type="InParanoid" id="A0A3Q7JRY2"/>
<dbReference type="SMART" id="SM00717">
    <property type="entry name" value="SANT"/>
    <property type="match status" value="1"/>
</dbReference>
<dbReference type="GeneID" id="101267581"/>
<dbReference type="PROSITE" id="PS50090">
    <property type="entry name" value="MYB_LIKE"/>
    <property type="match status" value="1"/>
</dbReference>
<dbReference type="GO" id="GO:0009723">
    <property type="term" value="P:response to ethylene"/>
    <property type="evidence" value="ECO:0000318"/>
    <property type="project" value="GO_Central"/>
</dbReference>
<evidence type="ECO:0000256" key="5">
    <source>
        <dbReference type="ARBA" id="ARBA00023242"/>
    </source>
</evidence>
<evidence type="ECO:0000259" key="6">
    <source>
        <dbReference type="PROSITE" id="PS50090"/>
    </source>
</evidence>
<dbReference type="InterPro" id="IPR052245">
    <property type="entry name" value="Plant_Stress_Dev_TF"/>
</dbReference>
<dbReference type="FunFam" id="1.10.10.60:FF:000009">
    <property type="entry name" value="transcription factor MYB1R1"/>
    <property type="match status" value="1"/>
</dbReference>
<evidence type="ECO:0000256" key="2">
    <source>
        <dbReference type="ARBA" id="ARBA00023015"/>
    </source>
</evidence>
<evidence type="ECO:0000259" key="8">
    <source>
        <dbReference type="PROSITE" id="PS51294"/>
    </source>
</evidence>
<keyword evidence="3" id="KW-0238">DNA-binding</keyword>
<dbReference type="PaxDb" id="4081-Solyc12g008800.1.1"/>
<dbReference type="GO" id="GO:0006355">
    <property type="term" value="P:regulation of DNA-templated transcription"/>
    <property type="evidence" value="ECO:0007669"/>
    <property type="project" value="UniProtKB-ARBA"/>
</dbReference>
<dbReference type="SUPFAM" id="SSF46689">
    <property type="entry name" value="Homeodomain-like"/>
    <property type="match status" value="1"/>
</dbReference>
<feature type="domain" description="HTH myb-type" evidence="8">
    <location>
        <begin position="111"/>
        <end position="167"/>
    </location>
</feature>
<keyword evidence="2" id="KW-0805">Transcription regulation</keyword>
<evidence type="ECO:0000256" key="4">
    <source>
        <dbReference type="ARBA" id="ARBA00023163"/>
    </source>
</evidence>
<evidence type="ECO:0000256" key="3">
    <source>
        <dbReference type="ARBA" id="ARBA00023125"/>
    </source>
</evidence>
<dbReference type="OrthoDB" id="118550at2759"/>
<reference evidence="9" key="2">
    <citation type="submission" date="2019-01" db="UniProtKB">
        <authorList>
            <consortium name="EnsemblPlants"/>
        </authorList>
    </citation>
    <scope>IDENTIFICATION</scope>
    <source>
        <strain evidence="9">cv. Heinz 1706</strain>
    </source>
</reference>
<dbReference type="PROSITE" id="PS51293">
    <property type="entry name" value="SANT"/>
    <property type="match status" value="1"/>
</dbReference>
<sequence length="188" mass="20637">MGRKCSHCGYIGHNSRTCSTLKSAISGSNFNGGLRLFGVQLDISNSCFSSHNNNNNNNLKKSFSLDCLSLTNSHLLLLSSSSSPSLNENSSTNSIDNNGYLSDGTLVGCVGERKKGVPWTEEEHRRFLNGLEKLGKGDWRGISRNFVTTRTPTQVASHAQKYFLRQSSLNKKKDVQVSSIWQGATTNM</sequence>
<dbReference type="KEGG" id="sly:101267581"/>
<evidence type="ECO:0000259" key="7">
    <source>
        <dbReference type="PROSITE" id="PS51293"/>
    </source>
</evidence>
<comment type="subcellular location">
    <subcellularLocation>
        <location evidence="1">Nucleus</location>
    </subcellularLocation>
</comment>
<protein>
    <submittedName>
        <fullName evidence="9">Uncharacterized protein</fullName>
    </submittedName>
</protein>
<dbReference type="InterPro" id="IPR001005">
    <property type="entry name" value="SANT/Myb"/>
</dbReference>
<dbReference type="PANTHER" id="PTHR44191:SF62">
    <property type="entry name" value="OS04G0341900 PROTEIN"/>
    <property type="match status" value="1"/>
</dbReference>
<dbReference type="STRING" id="4081.A0A3Q7JRY2"/>
<dbReference type="InterPro" id="IPR009057">
    <property type="entry name" value="Homeodomain-like_sf"/>
</dbReference>
<dbReference type="InterPro" id="IPR006447">
    <property type="entry name" value="Myb_dom_plants"/>
</dbReference>
<dbReference type="AlphaFoldDB" id="A0A3Q7JRY2"/>
<dbReference type="Pfam" id="PF00249">
    <property type="entry name" value="Myb_DNA-binding"/>
    <property type="match status" value="1"/>
</dbReference>
<reference evidence="9" key="1">
    <citation type="journal article" date="2012" name="Nature">
        <title>The tomato genome sequence provides insights into fleshy fruit evolution.</title>
        <authorList>
            <consortium name="Tomato Genome Consortium"/>
        </authorList>
    </citation>
    <scope>NUCLEOTIDE SEQUENCE [LARGE SCALE GENOMIC DNA]</scope>
    <source>
        <strain evidence="9">cv. Heinz 1706</strain>
    </source>
</reference>
<dbReference type="EnsemblPlants" id="Solyc12g008800.2.1">
    <property type="protein sequence ID" value="Solyc12g008800.2.1"/>
    <property type="gene ID" value="Solyc12g008800.2"/>
</dbReference>
<dbReference type="Proteomes" id="UP000004994">
    <property type="component" value="Chromosome 12"/>
</dbReference>
<dbReference type="GO" id="GO:0005634">
    <property type="term" value="C:nucleus"/>
    <property type="evidence" value="ECO:0007669"/>
    <property type="project" value="UniProtKB-SubCell"/>
</dbReference>
<gene>
    <name evidence="9" type="primary">LOC101267581</name>
</gene>
<feature type="domain" description="Myb-like" evidence="6">
    <location>
        <begin position="111"/>
        <end position="163"/>
    </location>
</feature>
<dbReference type="PROSITE" id="PS51294">
    <property type="entry name" value="HTH_MYB"/>
    <property type="match status" value="1"/>
</dbReference>
<organism evidence="9">
    <name type="scientific">Solanum lycopersicum</name>
    <name type="common">Tomato</name>
    <name type="synonym">Lycopersicon esculentum</name>
    <dbReference type="NCBI Taxonomy" id="4081"/>
    <lineage>
        <taxon>Eukaryota</taxon>
        <taxon>Viridiplantae</taxon>
        <taxon>Streptophyta</taxon>
        <taxon>Embryophyta</taxon>
        <taxon>Tracheophyta</taxon>
        <taxon>Spermatophyta</taxon>
        <taxon>Magnoliopsida</taxon>
        <taxon>eudicotyledons</taxon>
        <taxon>Gunneridae</taxon>
        <taxon>Pentapetalae</taxon>
        <taxon>asterids</taxon>
        <taxon>lamiids</taxon>
        <taxon>Solanales</taxon>
        <taxon>Solanaceae</taxon>
        <taxon>Solanoideae</taxon>
        <taxon>Solaneae</taxon>
        <taxon>Solanum</taxon>
        <taxon>Solanum subgen. Lycopersicon</taxon>
    </lineage>
</organism>